<gene>
    <name evidence="3" type="ORF">J3D65DRAFT_462024</name>
</gene>
<evidence type="ECO:0000256" key="2">
    <source>
        <dbReference type="SAM" id="Phobius"/>
    </source>
</evidence>
<keyword evidence="4" id="KW-1185">Reference proteome</keyword>
<accession>A0ABR1LGV1</accession>
<dbReference type="EMBL" id="JBBPEH010000009">
    <property type="protein sequence ID" value="KAK7533900.1"/>
    <property type="molecule type" value="Genomic_DNA"/>
</dbReference>
<evidence type="ECO:0000256" key="1">
    <source>
        <dbReference type="SAM" id="MobiDB-lite"/>
    </source>
</evidence>
<dbReference type="Proteomes" id="UP001360953">
    <property type="component" value="Unassembled WGS sequence"/>
</dbReference>
<evidence type="ECO:0000313" key="3">
    <source>
        <dbReference type="EMBL" id="KAK7533900.1"/>
    </source>
</evidence>
<organism evidence="3 4">
    <name type="scientific">Phyllosticta citribraziliensis</name>
    <dbReference type="NCBI Taxonomy" id="989973"/>
    <lineage>
        <taxon>Eukaryota</taxon>
        <taxon>Fungi</taxon>
        <taxon>Dikarya</taxon>
        <taxon>Ascomycota</taxon>
        <taxon>Pezizomycotina</taxon>
        <taxon>Dothideomycetes</taxon>
        <taxon>Dothideomycetes incertae sedis</taxon>
        <taxon>Botryosphaeriales</taxon>
        <taxon>Phyllostictaceae</taxon>
        <taxon>Phyllosticta</taxon>
    </lineage>
</organism>
<proteinExistence type="predicted"/>
<dbReference type="RefSeq" id="XP_066652939.1">
    <property type="nucleotide sequence ID" value="XM_066796441.1"/>
</dbReference>
<comment type="caution">
    <text evidence="3">The sequence shown here is derived from an EMBL/GenBank/DDBJ whole genome shotgun (WGS) entry which is preliminary data.</text>
</comment>
<feature type="transmembrane region" description="Helical" evidence="2">
    <location>
        <begin position="156"/>
        <end position="182"/>
    </location>
</feature>
<name>A0ABR1LGV1_9PEZI</name>
<evidence type="ECO:0000313" key="4">
    <source>
        <dbReference type="Proteomes" id="UP001360953"/>
    </source>
</evidence>
<sequence length="190" mass="21702">MRVQERAIFAAAPESTLLNTQRFGHHRRHEDSARMTSKNRTDIPCVDQNSNLGASSISQTHFRRIAIAVLYTIVPGPQSCTNRKRRRFGACRRACLHSIQTKRKREAGGEELSHITCRNHHPTIQRTTQTFMDRWRSGNACRGSNIRIHGKSQVQVLVDLTTGVPFAPFFFASLFVFVGWLVDRLVSWWG</sequence>
<reference evidence="3 4" key="1">
    <citation type="submission" date="2024-04" db="EMBL/GenBank/DDBJ databases">
        <title>Phyllosticta paracitricarpa is synonymous to the EU quarantine fungus P. citricarpa based on phylogenomic analyses.</title>
        <authorList>
            <consortium name="Lawrence Berkeley National Laboratory"/>
            <person name="Van ingen-buijs V.A."/>
            <person name="Van westerhoven A.C."/>
            <person name="Haridas S."/>
            <person name="Skiadas P."/>
            <person name="Martin F."/>
            <person name="Groenewald J.Z."/>
            <person name="Crous P.W."/>
            <person name="Seidl M.F."/>
        </authorList>
    </citation>
    <scope>NUCLEOTIDE SEQUENCE [LARGE SCALE GENOMIC DNA]</scope>
    <source>
        <strain evidence="3 4">CPC 17464</strain>
    </source>
</reference>
<keyword evidence="2" id="KW-0472">Membrane</keyword>
<keyword evidence="2" id="KW-1133">Transmembrane helix</keyword>
<protein>
    <submittedName>
        <fullName evidence="3">Uncharacterized protein</fullName>
    </submittedName>
</protein>
<dbReference type="GeneID" id="92029347"/>
<keyword evidence="2" id="KW-0812">Transmembrane</keyword>
<feature type="region of interest" description="Disordered" evidence="1">
    <location>
        <begin position="22"/>
        <end position="44"/>
    </location>
</feature>